<dbReference type="AlphaFoldDB" id="A0AAV7N0Z8"/>
<protein>
    <submittedName>
        <fullName evidence="1">Uncharacterized protein</fullName>
    </submittedName>
</protein>
<comment type="caution">
    <text evidence="1">The sequence shown here is derived from an EMBL/GenBank/DDBJ whole genome shotgun (WGS) entry which is preliminary data.</text>
</comment>
<gene>
    <name evidence="1" type="ORF">NDU88_006634</name>
</gene>
<name>A0AAV7N0Z8_PLEWA</name>
<sequence>MEYGRQAGLPGSACGYKKKNIRVHLIQRCAAGADRMVPTIRTENQAELSLVSPLGSKKVTDKGADPHFQLHGKQPTVSAAYAKAHHLGCTGQSWLLYHAQWLSPGTRRVTDTVDNPNESNYTG</sequence>
<organism evidence="1 2">
    <name type="scientific">Pleurodeles waltl</name>
    <name type="common">Iberian ribbed newt</name>
    <dbReference type="NCBI Taxonomy" id="8319"/>
    <lineage>
        <taxon>Eukaryota</taxon>
        <taxon>Metazoa</taxon>
        <taxon>Chordata</taxon>
        <taxon>Craniata</taxon>
        <taxon>Vertebrata</taxon>
        <taxon>Euteleostomi</taxon>
        <taxon>Amphibia</taxon>
        <taxon>Batrachia</taxon>
        <taxon>Caudata</taxon>
        <taxon>Salamandroidea</taxon>
        <taxon>Salamandridae</taxon>
        <taxon>Pleurodelinae</taxon>
        <taxon>Pleurodeles</taxon>
    </lineage>
</organism>
<proteinExistence type="predicted"/>
<evidence type="ECO:0000313" key="2">
    <source>
        <dbReference type="Proteomes" id="UP001066276"/>
    </source>
</evidence>
<keyword evidence="2" id="KW-1185">Reference proteome</keyword>
<accession>A0AAV7N0Z8</accession>
<reference evidence="1" key="1">
    <citation type="journal article" date="2022" name="bioRxiv">
        <title>Sequencing and chromosome-scale assembly of the giantPleurodeles waltlgenome.</title>
        <authorList>
            <person name="Brown T."/>
            <person name="Elewa A."/>
            <person name="Iarovenko S."/>
            <person name="Subramanian E."/>
            <person name="Araus A.J."/>
            <person name="Petzold A."/>
            <person name="Susuki M."/>
            <person name="Suzuki K.-i.T."/>
            <person name="Hayashi T."/>
            <person name="Toyoda A."/>
            <person name="Oliveira C."/>
            <person name="Osipova E."/>
            <person name="Leigh N.D."/>
            <person name="Simon A."/>
            <person name="Yun M.H."/>
        </authorList>
    </citation>
    <scope>NUCLEOTIDE SEQUENCE</scope>
    <source>
        <strain evidence="1">20211129_DDA</strain>
        <tissue evidence="1">Liver</tissue>
    </source>
</reference>
<dbReference type="Proteomes" id="UP001066276">
    <property type="component" value="Chromosome 9"/>
</dbReference>
<evidence type="ECO:0000313" key="1">
    <source>
        <dbReference type="EMBL" id="KAJ1109271.1"/>
    </source>
</evidence>
<dbReference type="EMBL" id="JANPWB010000013">
    <property type="protein sequence ID" value="KAJ1109271.1"/>
    <property type="molecule type" value="Genomic_DNA"/>
</dbReference>